<dbReference type="OrthoDB" id="9777044at2"/>
<keyword evidence="7" id="KW-1185">Reference proteome</keyword>
<keyword evidence="5" id="KW-0813">Transport</keyword>
<dbReference type="GO" id="GO:0009977">
    <property type="term" value="F:proton motive force dependent protein transmembrane transporter activity"/>
    <property type="evidence" value="ECO:0007669"/>
    <property type="project" value="TreeGrafter"/>
</dbReference>
<name>A0A1M5C8E9_9BACT</name>
<sequence length="284" mass="31852">MPLSIFNRNKGEERAEMSFIDHLDVLRSHLFKSVVAIAIGAVVAGIYNSFIIKRILLGPTNSSFPTYGVICKIGKALNLGNALCMEGIAIKMQSTDVSGQFSMWFTVVLVSGLILAFPYVFYQFWKFIKPALTKKELNKTRGVIFWVSFLFFTGVLFGYFVVAPYALNFFFHFQLDEIIENRWTINSYIDMMLPLVLGSGLAFQLPLVMFFLAKIGIVNGKYLAGARKYAIVIIFVVAGVITPGPDVVSQMAVALPLLLLYEISIILARRVDKEKAEEEAKEWS</sequence>
<comment type="subcellular location">
    <subcellularLocation>
        <location evidence="5">Cell membrane</location>
        <topology evidence="5">Multi-pass membrane protein</topology>
    </subcellularLocation>
    <subcellularLocation>
        <location evidence="1">Membrane</location>
        <topology evidence="1">Multi-pass membrane protein</topology>
    </subcellularLocation>
</comment>
<evidence type="ECO:0000256" key="1">
    <source>
        <dbReference type="ARBA" id="ARBA00004141"/>
    </source>
</evidence>
<dbReference type="Proteomes" id="UP000184048">
    <property type="component" value="Unassembled WGS sequence"/>
</dbReference>
<evidence type="ECO:0000313" key="6">
    <source>
        <dbReference type="EMBL" id="SHF51023.1"/>
    </source>
</evidence>
<evidence type="ECO:0000256" key="5">
    <source>
        <dbReference type="HAMAP-Rule" id="MF_00902"/>
    </source>
</evidence>
<feature type="transmembrane region" description="Helical" evidence="5">
    <location>
        <begin position="30"/>
        <end position="52"/>
    </location>
</feature>
<evidence type="ECO:0000313" key="7">
    <source>
        <dbReference type="Proteomes" id="UP000184048"/>
    </source>
</evidence>
<comment type="function">
    <text evidence="5">Part of the twin-arginine translocation (Tat) system that transports large folded proteins containing a characteristic twin-arginine motif in their signal peptide across membranes.</text>
</comment>
<dbReference type="RefSeq" id="WP_072835977.1">
    <property type="nucleotide sequence ID" value="NZ_FQUU01000012.1"/>
</dbReference>
<keyword evidence="4 5" id="KW-0472">Membrane</keyword>
<dbReference type="InterPro" id="IPR002033">
    <property type="entry name" value="TatC"/>
</dbReference>
<proteinExistence type="inferred from homology"/>
<reference evidence="6 7" key="1">
    <citation type="submission" date="2016-11" db="EMBL/GenBank/DDBJ databases">
        <authorList>
            <person name="Jaros S."/>
            <person name="Januszkiewicz K."/>
            <person name="Wedrychowicz H."/>
        </authorList>
    </citation>
    <scope>NUCLEOTIDE SEQUENCE [LARGE SCALE GENOMIC DNA]</scope>
    <source>
        <strain evidence="6 7">DSM 18119</strain>
    </source>
</reference>
<keyword evidence="5" id="KW-1003">Cell membrane</keyword>
<keyword evidence="3 5" id="KW-1133">Transmembrane helix</keyword>
<feature type="transmembrane region" description="Helical" evidence="5">
    <location>
        <begin position="225"/>
        <end position="241"/>
    </location>
</feature>
<accession>A0A1M5C8E9</accession>
<keyword evidence="5" id="KW-0811">Translocation</keyword>
<dbReference type="STRING" id="1121884.SAMN02745131_02814"/>
<dbReference type="HAMAP" id="MF_00902">
    <property type="entry name" value="TatC"/>
    <property type="match status" value="1"/>
</dbReference>
<feature type="transmembrane region" description="Helical" evidence="5">
    <location>
        <begin position="143"/>
        <end position="171"/>
    </location>
</feature>
<evidence type="ECO:0000256" key="4">
    <source>
        <dbReference type="ARBA" id="ARBA00023136"/>
    </source>
</evidence>
<dbReference type="PANTHER" id="PTHR30371">
    <property type="entry name" value="SEC-INDEPENDENT PROTEIN TRANSLOCASE PROTEIN TATC"/>
    <property type="match status" value="1"/>
</dbReference>
<feature type="transmembrane region" description="Helical" evidence="5">
    <location>
        <begin position="101"/>
        <end position="122"/>
    </location>
</feature>
<feature type="transmembrane region" description="Helical" evidence="5">
    <location>
        <begin position="247"/>
        <end position="268"/>
    </location>
</feature>
<dbReference type="Pfam" id="PF00902">
    <property type="entry name" value="TatC"/>
    <property type="match status" value="1"/>
</dbReference>
<evidence type="ECO:0000256" key="3">
    <source>
        <dbReference type="ARBA" id="ARBA00022989"/>
    </source>
</evidence>
<feature type="transmembrane region" description="Helical" evidence="5">
    <location>
        <begin position="191"/>
        <end position="213"/>
    </location>
</feature>
<dbReference type="AlphaFoldDB" id="A0A1M5C8E9"/>
<dbReference type="PANTHER" id="PTHR30371:SF0">
    <property type="entry name" value="SEC-INDEPENDENT PROTEIN TRANSLOCASE PROTEIN TATC, CHLOROPLASTIC-RELATED"/>
    <property type="match status" value="1"/>
</dbReference>
<comment type="subunit">
    <text evidence="5">Forms a complex with TatA.</text>
</comment>
<comment type="similarity">
    <text evidence="5">Belongs to the TatC family.</text>
</comment>
<dbReference type="GO" id="GO:0065002">
    <property type="term" value="P:intracellular protein transmembrane transport"/>
    <property type="evidence" value="ECO:0007669"/>
    <property type="project" value="TreeGrafter"/>
</dbReference>
<keyword evidence="2 5" id="KW-0812">Transmembrane</keyword>
<evidence type="ECO:0000256" key="2">
    <source>
        <dbReference type="ARBA" id="ARBA00022692"/>
    </source>
</evidence>
<dbReference type="NCBIfam" id="TIGR00945">
    <property type="entry name" value="tatC"/>
    <property type="match status" value="1"/>
</dbReference>
<dbReference type="GO" id="GO:0043953">
    <property type="term" value="P:protein transport by the Tat complex"/>
    <property type="evidence" value="ECO:0007669"/>
    <property type="project" value="UniProtKB-UniRule"/>
</dbReference>
<dbReference type="GO" id="GO:0033281">
    <property type="term" value="C:TAT protein transport complex"/>
    <property type="evidence" value="ECO:0007669"/>
    <property type="project" value="UniProtKB-UniRule"/>
</dbReference>
<organism evidence="6 7">
    <name type="scientific">Flavisolibacter ginsengisoli DSM 18119</name>
    <dbReference type="NCBI Taxonomy" id="1121884"/>
    <lineage>
        <taxon>Bacteria</taxon>
        <taxon>Pseudomonadati</taxon>
        <taxon>Bacteroidota</taxon>
        <taxon>Chitinophagia</taxon>
        <taxon>Chitinophagales</taxon>
        <taxon>Chitinophagaceae</taxon>
        <taxon>Flavisolibacter</taxon>
    </lineage>
</organism>
<gene>
    <name evidence="5" type="primary">tatC</name>
    <name evidence="6" type="ORF">SAMN02745131_02814</name>
</gene>
<keyword evidence="5" id="KW-0653">Protein transport</keyword>
<protein>
    <recommendedName>
        <fullName evidence="5">Sec-independent protein translocase protein TatC</fullName>
    </recommendedName>
</protein>
<dbReference type="PRINTS" id="PR01840">
    <property type="entry name" value="TATCFAMILY"/>
</dbReference>
<dbReference type="EMBL" id="FQUU01000012">
    <property type="protein sequence ID" value="SHF51023.1"/>
    <property type="molecule type" value="Genomic_DNA"/>
</dbReference>